<dbReference type="AlphaFoldDB" id="A0A413R9R9"/>
<keyword evidence="4 5" id="KW-0413">Isomerase</keyword>
<dbReference type="PANTHER" id="PTHR21110:SF0">
    <property type="entry name" value="PHOSPHOPENTOMUTASE"/>
    <property type="match status" value="1"/>
</dbReference>
<dbReference type="RefSeq" id="WP_117970248.1">
    <property type="nucleotide sequence ID" value="NZ_CATZTO010000002.1"/>
</dbReference>
<dbReference type="EC" id="5.4.2.7" evidence="5 6"/>
<keyword evidence="9" id="KW-1185">Reference proteome</keyword>
<feature type="binding site" evidence="5">
    <location>
        <position position="304"/>
    </location>
    <ligand>
        <name>Mn(2+)</name>
        <dbReference type="ChEBI" id="CHEBI:29035"/>
        <label>2</label>
    </ligand>
</feature>
<feature type="binding site" evidence="5">
    <location>
        <position position="340"/>
    </location>
    <ligand>
        <name>Mn(2+)</name>
        <dbReference type="ChEBI" id="CHEBI:29035"/>
        <label>1</label>
    </ligand>
</feature>
<name>A0A413R9R9_9FIRM</name>
<feature type="binding site" evidence="5">
    <location>
        <position position="299"/>
    </location>
    <ligand>
        <name>Mn(2+)</name>
        <dbReference type="ChEBI" id="CHEBI:29035"/>
        <label>2</label>
    </ligand>
</feature>
<dbReference type="GO" id="GO:0043094">
    <property type="term" value="P:metabolic compound salvage"/>
    <property type="evidence" value="ECO:0007669"/>
    <property type="project" value="UniProtKB-UniRule"/>
</dbReference>
<dbReference type="Gene3D" id="3.30.70.1250">
    <property type="entry name" value="Phosphopentomutase"/>
    <property type="match status" value="1"/>
</dbReference>
<dbReference type="CDD" id="cd16009">
    <property type="entry name" value="PPM"/>
    <property type="match status" value="1"/>
</dbReference>
<keyword evidence="3 5" id="KW-0464">Manganese</keyword>
<dbReference type="UniPathway" id="UPA00087">
    <property type="reaction ID" value="UER00173"/>
</dbReference>
<dbReference type="GO" id="GO:0030145">
    <property type="term" value="F:manganese ion binding"/>
    <property type="evidence" value="ECO:0007669"/>
    <property type="project" value="UniProtKB-UniRule"/>
</dbReference>
<dbReference type="InterPro" id="IPR006124">
    <property type="entry name" value="Metalloenzyme"/>
</dbReference>
<evidence type="ECO:0000256" key="1">
    <source>
        <dbReference type="ARBA" id="ARBA00010373"/>
    </source>
</evidence>
<keyword evidence="5" id="KW-0963">Cytoplasm</keyword>
<dbReference type="GO" id="GO:0008973">
    <property type="term" value="F:phosphopentomutase activity"/>
    <property type="evidence" value="ECO:0007669"/>
    <property type="project" value="UniProtKB-UniRule"/>
</dbReference>
<evidence type="ECO:0000313" key="9">
    <source>
        <dbReference type="Proteomes" id="UP000284779"/>
    </source>
</evidence>
<comment type="pathway">
    <text evidence="5">Carbohydrate degradation; 2-deoxy-D-ribose 1-phosphate degradation; D-glyceraldehyde 3-phosphate and acetaldehyde from 2-deoxy-alpha-D-ribose 1-phosphate: step 1/2.</text>
</comment>
<dbReference type="EMBL" id="QSFD01000004">
    <property type="protein sequence ID" value="RHA19211.1"/>
    <property type="molecule type" value="Genomic_DNA"/>
</dbReference>
<dbReference type="InterPro" id="IPR024052">
    <property type="entry name" value="Phosphopentomutase_DeoB_cap_sf"/>
</dbReference>
<comment type="subcellular location">
    <subcellularLocation>
        <location evidence="5">Cytoplasm</location>
    </subcellularLocation>
</comment>
<dbReference type="GO" id="GO:0009117">
    <property type="term" value="P:nucleotide metabolic process"/>
    <property type="evidence" value="ECO:0007669"/>
    <property type="project" value="UniProtKB-UniRule"/>
</dbReference>
<dbReference type="Pfam" id="PF01676">
    <property type="entry name" value="Metalloenzyme"/>
    <property type="match status" value="1"/>
</dbReference>
<evidence type="ECO:0000313" key="8">
    <source>
        <dbReference type="EMBL" id="RHA19211.1"/>
    </source>
</evidence>
<comment type="caution">
    <text evidence="8">The sequence shown here is derived from an EMBL/GenBank/DDBJ whole genome shotgun (WGS) entry which is preliminary data.</text>
</comment>
<feature type="binding site" evidence="5">
    <location>
        <position position="341"/>
    </location>
    <ligand>
        <name>Mn(2+)</name>
        <dbReference type="ChEBI" id="CHEBI:29035"/>
        <label>1</label>
    </ligand>
</feature>
<evidence type="ECO:0000256" key="5">
    <source>
        <dbReference type="HAMAP-Rule" id="MF_00740"/>
    </source>
</evidence>
<dbReference type="HAMAP" id="MF_00740">
    <property type="entry name" value="Phosphopentomut"/>
    <property type="match status" value="1"/>
</dbReference>
<dbReference type="PIRSF" id="PIRSF001491">
    <property type="entry name" value="Ppentomutase"/>
    <property type="match status" value="1"/>
</dbReference>
<comment type="similarity">
    <text evidence="1 5">Belongs to the phosphopentomutase family.</text>
</comment>
<comment type="catalytic activity">
    <reaction evidence="5">
        <text>alpha-D-ribose 1-phosphate = D-ribose 5-phosphate</text>
        <dbReference type="Rhea" id="RHEA:18793"/>
        <dbReference type="ChEBI" id="CHEBI:57720"/>
        <dbReference type="ChEBI" id="CHEBI:78346"/>
        <dbReference type="EC" id="5.4.2.7"/>
    </reaction>
</comment>
<dbReference type="SUPFAM" id="SSF53649">
    <property type="entry name" value="Alkaline phosphatase-like"/>
    <property type="match status" value="1"/>
</dbReference>
<dbReference type="GO" id="GO:0000287">
    <property type="term" value="F:magnesium ion binding"/>
    <property type="evidence" value="ECO:0007669"/>
    <property type="project" value="UniProtKB-UniRule"/>
</dbReference>
<keyword evidence="2 5" id="KW-0479">Metal-binding</keyword>
<evidence type="ECO:0000256" key="6">
    <source>
        <dbReference type="NCBIfam" id="TIGR01696"/>
    </source>
</evidence>
<dbReference type="InterPro" id="IPR010045">
    <property type="entry name" value="DeoB"/>
</dbReference>
<evidence type="ECO:0000259" key="7">
    <source>
        <dbReference type="Pfam" id="PF01676"/>
    </source>
</evidence>
<dbReference type="Proteomes" id="UP000284779">
    <property type="component" value="Unassembled WGS sequence"/>
</dbReference>
<protein>
    <recommendedName>
        <fullName evidence="5 6">Phosphopentomutase</fullName>
        <ecNumber evidence="5 6">5.4.2.7</ecNumber>
    </recommendedName>
    <alternativeName>
        <fullName evidence="5">Phosphodeoxyribomutase</fullName>
    </alternativeName>
</protein>
<evidence type="ECO:0000256" key="3">
    <source>
        <dbReference type="ARBA" id="ARBA00023211"/>
    </source>
</evidence>
<gene>
    <name evidence="5" type="primary">deoB</name>
    <name evidence="8" type="ORF">DW944_05620</name>
</gene>
<feature type="binding site" evidence="5">
    <location>
        <position position="352"/>
    </location>
    <ligand>
        <name>Mn(2+)</name>
        <dbReference type="ChEBI" id="CHEBI:29035"/>
        <label>2</label>
    </ligand>
</feature>
<feature type="domain" description="Metalloenzyme" evidence="7">
    <location>
        <begin position="3"/>
        <end position="392"/>
    </location>
</feature>
<dbReference type="NCBIfam" id="TIGR01696">
    <property type="entry name" value="deoB"/>
    <property type="match status" value="1"/>
</dbReference>
<dbReference type="GO" id="GO:0006018">
    <property type="term" value="P:2-deoxyribose 1-phosphate catabolic process"/>
    <property type="evidence" value="ECO:0007669"/>
    <property type="project" value="UniProtKB-UniRule"/>
</dbReference>
<feature type="binding site" evidence="5">
    <location>
        <position position="11"/>
    </location>
    <ligand>
        <name>Mn(2+)</name>
        <dbReference type="ChEBI" id="CHEBI:29035"/>
        <label>1</label>
    </ligand>
</feature>
<comment type="catalytic activity">
    <reaction evidence="5">
        <text>2-deoxy-alpha-D-ribose 1-phosphate = 2-deoxy-D-ribose 5-phosphate</text>
        <dbReference type="Rhea" id="RHEA:27658"/>
        <dbReference type="ChEBI" id="CHEBI:57259"/>
        <dbReference type="ChEBI" id="CHEBI:62877"/>
        <dbReference type="EC" id="5.4.2.7"/>
    </reaction>
</comment>
<dbReference type="NCBIfam" id="NF003766">
    <property type="entry name" value="PRK05362.1"/>
    <property type="match status" value="1"/>
</dbReference>
<evidence type="ECO:0000256" key="2">
    <source>
        <dbReference type="ARBA" id="ARBA00022723"/>
    </source>
</evidence>
<dbReference type="GO" id="GO:0006015">
    <property type="term" value="P:5-phosphoribose 1-diphosphate biosynthetic process"/>
    <property type="evidence" value="ECO:0007669"/>
    <property type="project" value="UniProtKB-UniPathway"/>
</dbReference>
<comment type="cofactor">
    <cofactor evidence="5">
        <name>Mn(2+)</name>
        <dbReference type="ChEBI" id="CHEBI:29035"/>
    </cofactor>
    <text evidence="5">Binds 2 manganese ions.</text>
</comment>
<dbReference type="PANTHER" id="PTHR21110">
    <property type="entry name" value="PHOSPHOPENTOMUTASE"/>
    <property type="match status" value="1"/>
</dbReference>
<evidence type="ECO:0000256" key="4">
    <source>
        <dbReference type="ARBA" id="ARBA00023235"/>
    </source>
</evidence>
<dbReference type="SUPFAM" id="SSF143856">
    <property type="entry name" value="DeoB insert domain-like"/>
    <property type="match status" value="1"/>
</dbReference>
<comment type="function">
    <text evidence="5">Isomerase that catalyzes the conversion of deoxy-ribose 1-phosphate (dRib-1-P) and ribose 1-phosphate (Rib-1-P) to deoxy-ribose 5-phosphate (dRib-5-P) and ribose 5-phosphate (Rib-5-P), respectively.</text>
</comment>
<dbReference type="InterPro" id="IPR017850">
    <property type="entry name" value="Alkaline_phosphatase_core_sf"/>
</dbReference>
<dbReference type="Gene3D" id="3.40.720.10">
    <property type="entry name" value="Alkaline Phosphatase, subunit A"/>
    <property type="match status" value="1"/>
</dbReference>
<proteinExistence type="inferred from homology"/>
<sequence>MFKRVIWIILDSVGIGELPDADLFGDVGADTLGHIFETIKDYNLPNMGKLGLGNIDGIAESIKKSDATDHDIISGSAKKLEPVGIYGKAKEVSAGKDTTVGHFEMTGIWTKQKFPTYPNGFPKEIIDRFIEESGIPGVLCNGVASGTEVIKQYGAEHEKTKKPIVYTSADSVFQIACNEDVYSPEELYRICMVARKILVGKNQVARVIARPFVDKNGVYTRTSNRKDFSVEPEDGNLLDVLNKNNINVWAVGKINDIFCGKGINKAVHIENNMDGVDKTLMLMNEMDKGLIFTNLVEFDSKWGHRRDVDGYSRGLVDFDNRLPEIISNLRDDDLLIINADHGCDPTFKGTDHTREYIPVLMYGKKAKSGVNLHVLNTFADIGQTIADNFGCKISMGTSRLEEIWKNNII</sequence>
<accession>A0A413R9R9</accession>
<reference evidence="8 9" key="1">
    <citation type="submission" date="2018-08" db="EMBL/GenBank/DDBJ databases">
        <title>A genome reference for cultivated species of the human gut microbiota.</title>
        <authorList>
            <person name="Zou Y."/>
            <person name="Xue W."/>
            <person name="Luo G."/>
        </authorList>
    </citation>
    <scope>NUCLEOTIDE SEQUENCE [LARGE SCALE GENOMIC DNA]</scope>
    <source>
        <strain evidence="8 9">AM44-11BH</strain>
    </source>
</reference>
<dbReference type="GO" id="GO:0005829">
    <property type="term" value="C:cytosol"/>
    <property type="evidence" value="ECO:0007669"/>
    <property type="project" value="TreeGrafter"/>
</dbReference>
<organism evidence="8 9">
    <name type="scientific">Eubacterium ventriosum</name>
    <dbReference type="NCBI Taxonomy" id="39496"/>
    <lineage>
        <taxon>Bacteria</taxon>
        <taxon>Bacillati</taxon>
        <taxon>Bacillota</taxon>
        <taxon>Clostridia</taxon>
        <taxon>Eubacteriales</taxon>
        <taxon>Eubacteriaceae</taxon>
        <taxon>Eubacterium</taxon>
    </lineage>
</organism>